<evidence type="ECO:0008006" key="4">
    <source>
        <dbReference type="Google" id="ProtNLM"/>
    </source>
</evidence>
<dbReference type="EMBL" id="QRZF01000011">
    <property type="protein sequence ID" value="RGV51652.1"/>
    <property type="molecule type" value="Genomic_DNA"/>
</dbReference>
<keyword evidence="1" id="KW-0732">Signal</keyword>
<dbReference type="Proteomes" id="UP000283850">
    <property type="component" value="Unassembled WGS sequence"/>
</dbReference>
<protein>
    <recommendedName>
        <fullName evidence="4">DUF4369 domain-containing protein</fullName>
    </recommendedName>
</protein>
<feature type="chain" id="PRO_5019167175" description="DUF4369 domain-containing protein" evidence="1">
    <location>
        <begin position="21"/>
        <end position="220"/>
    </location>
</feature>
<dbReference type="AlphaFoldDB" id="A0A412Y2I8"/>
<proteinExistence type="predicted"/>
<organism evidence="2 3">
    <name type="scientific">Bacteroides intestinalis</name>
    <dbReference type="NCBI Taxonomy" id="329854"/>
    <lineage>
        <taxon>Bacteria</taxon>
        <taxon>Pseudomonadati</taxon>
        <taxon>Bacteroidota</taxon>
        <taxon>Bacteroidia</taxon>
        <taxon>Bacteroidales</taxon>
        <taxon>Bacteroidaceae</taxon>
        <taxon>Bacteroides</taxon>
    </lineage>
</organism>
<accession>A0A412Y2I8</accession>
<dbReference type="RefSeq" id="WP_118421856.1">
    <property type="nucleotide sequence ID" value="NZ_QRZF01000011.1"/>
</dbReference>
<reference evidence="2 3" key="1">
    <citation type="submission" date="2018-08" db="EMBL/GenBank/DDBJ databases">
        <title>A genome reference for cultivated species of the human gut microbiota.</title>
        <authorList>
            <person name="Zou Y."/>
            <person name="Xue W."/>
            <person name="Luo G."/>
        </authorList>
    </citation>
    <scope>NUCLEOTIDE SEQUENCE [LARGE SCALE GENOMIC DNA]</scope>
    <source>
        <strain evidence="2 3">AF14-32</strain>
    </source>
</reference>
<comment type="caution">
    <text evidence="2">The sequence shown here is derived from an EMBL/GenBank/DDBJ whole genome shotgun (WGS) entry which is preliminary data.</text>
</comment>
<evidence type="ECO:0000313" key="2">
    <source>
        <dbReference type="EMBL" id="RGV51652.1"/>
    </source>
</evidence>
<name>A0A412Y2I8_9BACE</name>
<evidence type="ECO:0000256" key="1">
    <source>
        <dbReference type="SAM" id="SignalP"/>
    </source>
</evidence>
<gene>
    <name evidence="2" type="ORF">DWW10_16255</name>
</gene>
<feature type="signal peptide" evidence="1">
    <location>
        <begin position="1"/>
        <end position="20"/>
    </location>
</feature>
<sequence length="220" mass="25305">MRQLLLFLSVLFCAVSEGYAQSGENSSFLFGDYQEATVYLKNGRQVRNKMNYNLVSEKFYFIDERDGQQVKILSNVDEVNIIKFGERTFYPEKGAGVEILSSEPPFYVQYKGTARDKPKAAGYGGTSSVSNTTTYSMVGSNSGRMTAVYDPGRLELGRRYNVYWVEKKGKKKEIRNMKQFLKLNSDYREDLERYIKENGVKFDDAQQMLILYIYADSLTK</sequence>
<evidence type="ECO:0000313" key="3">
    <source>
        <dbReference type="Proteomes" id="UP000283850"/>
    </source>
</evidence>